<dbReference type="EMBL" id="BOPV01000001">
    <property type="protein sequence ID" value="GIL39144.1"/>
    <property type="molecule type" value="Genomic_DNA"/>
</dbReference>
<gene>
    <name evidence="2" type="ORF">TMPK1_13810</name>
</gene>
<dbReference type="AlphaFoldDB" id="A0A8S8X8V7"/>
<comment type="caution">
    <text evidence="2">The sequence shown here is derived from an EMBL/GenBank/DDBJ whole genome shotgun (WGS) entry which is preliminary data.</text>
</comment>
<dbReference type="PROSITE" id="PS51186">
    <property type="entry name" value="GNAT"/>
    <property type="match status" value="1"/>
</dbReference>
<organism evidence="2 3">
    <name type="scientific">Roseiterribacter gracilis</name>
    <dbReference type="NCBI Taxonomy" id="2812848"/>
    <lineage>
        <taxon>Bacteria</taxon>
        <taxon>Pseudomonadati</taxon>
        <taxon>Pseudomonadota</taxon>
        <taxon>Alphaproteobacteria</taxon>
        <taxon>Rhodospirillales</taxon>
        <taxon>Roseiterribacteraceae</taxon>
        <taxon>Roseiterribacter</taxon>
    </lineage>
</organism>
<dbReference type="SUPFAM" id="SSF55729">
    <property type="entry name" value="Acyl-CoA N-acyltransferases (Nat)"/>
    <property type="match status" value="1"/>
</dbReference>
<dbReference type="GO" id="GO:0016747">
    <property type="term" value="F:acyltransferase activity, transferring groups other than amino-acyl groups"/>
    <property type="evidence" value="ECO:0007669"/>
    <property type="project" value="InterPro"/>
</dbReference>
<evidence type="ECO:0000313" key="3">
    <source>
        <dbReference type="Proteomes" id="UP000681075"/>
    </source>
</evidence>
<evidence type="ECO:0000259" key="1">
    <source>
        <dbReference type="PROSITE" id="PS51186"/>
    </source>
</evidence>
<reference evidence="2" key="1">
    <citation type="submission" date="2021-02" db="EMBL/GenBank/DDBJ databases">
        <title>Genome sequence of Rhodospirillales sp. strain TMPK1 isolated from soil.</title>
        <authorList>
            <person name="Nakai R."/>
            <person name="Kusada H."/>
            <person name="Tamaki H."/>
        </authorList>
    </citation>
    <scope>NUCLEOTIDE SEQUENCE</scope>
    <source>
        <strain evidence="2">TMPK1</strain>
    </source>
</reference>
<name>A0A8S8X8V7_9PROT</name>
<dbReference type="Pfam" id="PF13527">
    <property type="entry name" value="Acetyltransf_9"/>
    <property type="match status" value="1"/>
</dbReference>
<dbReference type="InterPro" id="IPR000182">
    <property type="entry name" value="GNAT_dom"/>
</dbReference>
<dbReference type="CDD" id="cd04301">
    <property type="entry name" value="NAT_SF"/>
    <property type="match status" value="1"/>
</dbReference>
<proteinExistence type="predicted"/>
<dbReference type="InterPro" id="IPR016181">
    <property type="entry name" value="Acyl_CoA_acyltransferase"/>
</dbReference>
<accession>A0A8S8X8V7</accession>
<sequence>MIFVGRRLIGAIGRTNGDADRSRLGLIRQFVVGDFEAHSLGTLVQRTLNCYASRPVEIAPEHPEDGPAIEHLLDLAFGPDRAGKTVYKLREGIPPVAELGFVIHDPAKPEIDGSLRFWPIVIGEERVPALLLGPIAVAPEDRGKGYAKALIWHGLGVARALGHRIVLLVGDAPYYEQFGFARALATNLTLPGWVDEARFLGLELVPGALSGVRGMVGRAA</sequence>
<feature type="domain" description="N-acetyltransferase" evidence="1">
    <location>
        <begin position="56"/>
        <end position="205"/>
    </location>
</feature>
<keyword evidence="3" id="KW-1185">Reference proteome</keyword>
<dbReference type="Proteomes" id="UP000681075">
    <property type="component" value="Unassembled WGS sequence"/>
</dbReference>
<protein>
    <submittedName>
        <fullName evidence="2">N-acetyltransferase</fullName>
    </submittedName>
</protein>
<dbReference type="Gene3D" id="3.40.630.30">
    <property type="match status" value="1"/>
</dbReference>
<evidence type="ECO:0000313" key="2">
    <source>
        <dbReference type="EMBL" id="GIL39144.1"/>
    </source>
</evidence>